<reference evidence="2" key="2">
    <citation type="submission" date="2021-09" db="EMBL/GenBank/DDBJ databases">
        <authorList>
            <person name="Gilroy R."/>
        </authorList>
    </citation>
    <scope>NUCLEOTIDE SEQUENCE</scope>
    <source>
        <strain evidence="2">CHK121-7720</strain>
    </source>
</reference>
<dbReference type="Pfam" id="PF14060">
    <property type="entry name" value="DUF4252"/>
    <property type="match status" value="1"/>
</dbReference>
<dbReference type="Proteomes" id="UP000757103">
    <property type="component" value="Unassembled WGS sequence"/>
</dbReference>
<protein>
    <submittedName>
        <fullName evidence="2">DUF4252 domain-containing protein</fullName>
    </submittedName>
</protein>
<name>A0A921MT47_9BACT</name>
<proteinExistence type="predicted"/>
<sequence>MKTKILLAALVLLGSTSTLLAGNCIDNLSRSITRLPNVEKVTLTPLVLNLIKPFSPEMKGINSMNILNAEELAATDYNQLKKLLNQCNDNGYETLVSTNEEDEMARILMKIEKEKIREIVIISLEKDEVSFIRIKGAIDPEQLNAIIENNK</sequence>
<evidence type="ECO:0000256" key="1">
    <source>
        <dbReference type="SAM" id="SignalP"/>
    </source>
</evidence>
<dbReference type="RefSeq" id="WP_273306919.1">
    <property type="nucleotide sequence ID" value="NZ_DYUD01000027.1"/>
</dbReference>
<feature type="signal peptide" evidence="1">
    <location>
        <begin position="1"/>
        <end position="21"/>
    </location>
</feature>
<reference evidence="2" key="1">
    <citation type="journal article" date="2021" name="PeerJ">
        <title>Extensive microbial diversity within the chicken gut microbiome revealed by metagenomics and culture.</title>
        <authorList>
            <person name="Gilroy R."/>
            <person name="Ravi A."/>
            <person name="Getino M."/>
            <person name="Pursley I."/>
            <person name="Horton D.L."/>
            <person name="Alikhan N.F."/>
            <person name="Baker D."/>
            <person name="Gharbi K."/>
            <person name="Hall N."/>
            <person name="Watson M."/>
            <person name="Adriaenssens E.M."/>
            <person name="Foster-Nyarko E."/>
            <person name="Jarju S."/>
            <person name="Secka A."/>
            <person name="Antonio M."/>
            <person name="Oren A."/>
            <person name="Chaudhuri R.R."/>
            <person name="La Ragione R."/>
            <person name="Hildebrand F."/>
            <person name="Pallen M.J."/>
        </authorList>
    </citation>
    <scope>NUCLEOTIDE SEQUENCE</scope>
    <source>
        <strain evidence="2">CHK121-7720</strain>
    </source>
</reference>
<dbReference type="AlphaFoldDB" id="A0A921MT47"/>
<evidence type="ECO:0000313" key="3">
    <source>
        <dbReference type="Proteomes" id="UP000757103"/>
    </source>
</evidence>
<accession>A0A921MT47</accession>
<dbReference type="InterPro" id="IPR025348">
    <property type="entry name" value="DUF4252"/>
</dbReference>
<organism evidence="2 3">
    <name type="scientific">Barnesiella viscericola</name>
    <dbReference type="NCBI Taxonomy" id="397865"/>
    <lineage>
        <taxon>Bacteria</taxon>
        <taxon>Pseudomonadati</taxon>
        <taxon>Bacteroidota</taxon>
        <taxon>Bacteroidia</taxon>
        <taxon>Bacteroidales</taxon>
        <taxon>Barnesiellaceae</taxon>
        <taxon>Barnesiella</taxon>
    </lineage>
</organism>
<gene>
    <name evidence="2" type="ORF">K8U91_10385</name>
</gene>
<feature type="chain" id="PRO_5036849552" evidence="1">
    <location>
        <begin position="22"/>
        <end position="151"/>
    </location>
</feature>
<comment type="caution">
    <text evidence="2">The sequence shown here is derived from an EMBL/GenBank/DDBJ whole genome shotgun (WGS) entry which is preliminary data.</text>
</comment>
<keyword evidence="1" id="KW-0732">Signal</keyword>
<evidence type="ECO:0000313" key="2">
    <source>
        <dbReference type="EMBL" id="HJG89860.1"/>
    </source>
</evidence>
<dbReference type="EMBL" id="DYUD01000027">
    <property type="protein sequence ID" value="HJG89860.1"/>
    <property type="molecule type" value="Genomic_DNA"/>
</dbReference>